<evidence type="ECO:0000256" key="8">
    <source>
        <dbReference type="HAMAP-Rule" id="MF_00265"/>
    </source>
</evidence>
<evidence type="ECO:0000256" key="2">
    <source>
        <dbReference type="ARBA" id="ARBA00022649"/>
    </source>
</evidence>
<feature type="domain" description="PIN" evidence="9">
    <location>
        <begin position="7"/>
        <end position="126"/>
    </location>
</feature>
<evidence type="ECO:0000259" key="9">
    <source>
        <dbReference type="Pfam" id="PF01850"/>
    </source>
</evidence>
<dbReference type="Gene3D" id="3.40.50.1010">
    <property type="entry name" value="5'-nuclease"/>
    <property type="match status" value="1"/>
</dbReference>
<gene>
    <name evidence="8" type="primary">vapC</name>
    <name evidence="10" type="ORF">GV791_11605</name>
</gene>
<keyword evidence="2 8" id="KW-1277">Toxin-antitoxin system</keyword>
<evidence type="ECO:0000256" key="1">
    <source>
        <dbReference type="ARBA" id="ARBA00001946"/>
    </source>
</evidence>
<dbReference type="Pfam" id="PF01850">
    <property type="entry name" value="PIN"/>
    <property type="match status" value="1"/>
</dbReference>
<dbReference type="AlphaFoldDB" id="A0A6P1CMT1"/>
<dbReference type="InterPro" id="IPR029060">
    <property type="entry name" value="PIN-like_dom_sf"/>
</dbReference>
<name>A0A6P1CMT1_9NOCA</name>
<dbReference type="GO" id="GO:0090729">
    <property type="term" value="F:toxin activity"/>
    <property type="evidence" value="ECO:0007669"/>
    <property type="project" value="UniProtKB-KW"/>
</dbReference>
<dbReference type="InterPro" id="IPR022907">
    <property type="entry name" value="VapC_family"/>
</dbReference>
<reference evidence="10 11" key="1">
    <citation type="submission" date="2020-01" db="EMBL/GenBank/DDBJ databases">
        <title>Genetics and antimicrobial susceptibilities of Nocardia species isolated from the soil; a comparison with species isolated from humans.</title>
        <authorList>
            <person name="Carrasco G."/>
            <person name="Monzon S."/>
            <person name="Sansegundo M."/>
            <person name="Garcia E."/>
            <person name="Garrido N."/>
            <person name="Medina M.J."/>
            <person name="Villalon P."/>
            <person name="Ramirez-Arocha A.C."/>
            <person name="Jimenez P."/>
            <person name="Cuesta I."/>
            <person name="Valdezate S."/>
        </authorList>
    </citation>
    <scope>NUCLEOTIDE SEQUENCE [LARGE SCALE GENOMIC DNA]</scope>
    <source>
        <strain evidence="10 11">CNM20110626</strain>
    </source>
</reference>
<dbReference type="InterPro" id="IPR002716">
    <property type="entry name" value="PIN_dom"/>
</dbReference>
<evidence type="ECO:0000256" key="7">
    <source>
        <dbReference type="ARBA" id="ARBA00038093"/>
    </source>
</evidence>
<dbReference type="CDD" id="cd18755">
    <property type="entry name" value="PIN_MtVapC3_VapC21-like"/>
    <property type="match status" value="1"/>
</dbReference>
<protein>
    <recommendedName>
        <fullName evidence="8">Ribonuclease VapC</fullName>
        <shortName evidence="8">RNase VapC</shortName>
        <ecNumber evidence="8">3.1.-.-</ecNumber>
    </recommendedName>
    <alternativeName>
        <fullName evidence="8">Toxin VapC</fullName>
    </alternativeName>
</protein>
<feature type="binding site" evidence="8">
    <location>
        <position position="10"/>
    </location>
    <ligand>
        <name>Mg(2+)</name>
        <dbReference type="ChEBI" id="CHEBI:18420"/>
    </ligand>
</feature>
<sequence length="142" mass="15527">MPAVISYLIDTSAAARLLINPTVRKAWHETVTAGVVALCDPVELELLFTARSLADRLRKKEILVELFGWAATPDNAWSRAHQVQQLLTEHGHHRSAGVADLLIAATAEANKLTILHYDRDFETVAKATGQPTQWIAPPGTIA</sequence>
<keyword evidence="8" id="KW-0800">Toxin</keyword>
<dbReference type="EMBL" id="JAAGVB010000014">
    <property type="protein sequence ID" value="NEW33197.1"/>
    <property type="molecule type" value="Genomic_DNA"/>
</dbReference>
<comment type="function">
    <text evidence="8">Toxic component of a toxin-antitoxin (TA) system. An RNase.</text>
</comment>
<accession>A0A6P1CMT1</accession>
<dbReference type="Proteomes" id="UP000471166">
    <property type="component" value="Unassembled WGS sequence"/>
</dbReference>
<keyword evidence="6 8" id="KW-0460">Magnesium</keyword>
<organism evidence="10 11">
    <name type="scientific">Nocardia cyriacigeorgica</name>
    <dbReference type="NCBI Taxonomy" id="135487"/>
    <lineage>
        <taxon>Bacteria</taxon>
        <taxon>Bacillati</taxon>
        <taxon>Actinomycetota</taxon>
        <taxon>Actinomycetes</taxon>
        <taxon>Mycobacteriales</taxon>
        <taxon>Nocardiaceae</taxon>
        <taxon>Nocardia</taxon>
    </lineage>
</organism>
<comment type="similarity">
    <text evidence="7 8">Belongs to the PINc/VapC protein family.</text>
</comment>
<feature type="binding site" evidence="8">
    <location>
        <position position="100"/>
    </location>
    <ligand>
        <name>Mg(2+)</name>
        <dbReference type="ChEBI" id="CHEBI:18420"/>
    </ligand>
</feature>
<dbReference type="GO" id="GO:0000287">
    <property type="term" value="F:magnesium ion binding"/>
    <property type="evidence" value="ECO:0007669"/>
    <property type="project" value="UniProtKB-UniRule"/>
</dbReference>
<evidence type="ECO:0000313" key="11">
    <source>
        <dbReference type="Proteomes" id="UP000471166"/>
    </source>
</evidence>
<comment type="cofactor">
    <cofactor evidence="1 8">
        <name>Mg(2+)</name>
        <dbReference type="ChEBI" id="CHEBI:18420"/>
    </cofactor>
</comment>
<keyword evidence="5 8" id="KW-0378">Hydrolase</keyword>
<keyword evidence="4 8" id="KW-0479">Metal-binding</keyword>
<keyword evidence="3 8" id="KW-0540">Nuclease</keyword>
<dbReference type="HAMAP" id="MF_00265">
    <property type="entry name" value="VapC_Nob1"/>
    <property type="match status" value="1"/>
</dbReference>
<dbReference type="PANTHER" id="PTHR33653:SF1">
    <property type="entry name" value="RIBONUCLEASE VAPC2"/>
    <property type="match status" value="1"/>
</dbReference>
<evidence type="ECO:0000256" key="5">
    <source>
        <dbReference type="ARBA" id="ARBA00022801"/>
    </source>
</evidence>
<evidence type="ECO:0000256" key="3">
    <source>
        <dbReference type="ARBA" id="ARBA00022722"/>
    </source>
</evidence>
<dbReference type="InterPro" id="IPR050556">
    <property type="entry name" value="Type_II_TA_system_RNase"/>
</dbReference>
<evidence type="ECO:0000256" key="4">
    <source>
        <dbReference type="ARBA" id="ARBA00022723"/>
    </source>
</evidence>
<comment type="caution">
    <text evidence="10">The sequence shown here is derived from an EMBL/GenBank/DDBJ whole genome shotgun (WGS) entry which is preliminary data.</text>
</comment>
<dbReference type="EC" id="3.1.-.-" evidence="8"/>
<proteinExistence type="inferred from homology"/>
<dbReference type="GO" id="GO:0004540">
    <property type="term" value="F:RNA nuclease activity"/>
    <property type="evidence" value="ECO:0007669"/>
    <property type="project" value="InterPro"/>
</dbReference>
<dbReference type="SUPFAM" id="SSF88723">
    <property type="entry name" value="PIN domain-like"/>
    <property type="match status" value="1"/>
</dbReference>
<dbReference type="PANTHER" id="PTHR33653">
    <property type="entry name" value="RIBONUCLEASE VAPC2"/>
    <property type="match status" value="1"/>
</dbReference>
<evidence type="ECO:0000256" key="6">
    <source>
        <dbReference type="ARBA" id="ARBA00022842"/>
    </source>
</evidence>
<dbReference type="GO" id="GO:0016787">
    <property type="term" value="F:hydrolase activity"/>
    <property type="evidence" value="ECO:0007669"/>
    <property type="project" value="UniProtKB-KW"/>
</dbReference>
<evidence type="ECO:0000313" key="10">
    <source>
        <dbReference type="EMBL" id="NEW33197.1"/>
    </source>
</evidence>